<dbReference type="Pfam" id="PF04290">
    <property type="entry name" value="DctQ"/>
    <property type="match status" value="1"/>
</dbReference>
<dbReference type="KEGG" id="doa:AXF15_05245"/>
<name>A0A0X8JPH5_9BACT</name>
<evidence type="ECO:0000256" key="8">
    <source>
        <dbReference type="ARBA" id="ARBA00038436"/>
    </source>
</evidence>
<keyword evidence="12" id="KW-1185">Reference proteome</keyword>
<comment type="similarity">
    <text evidence="8">Belongs to the TRAP transporter small permease family.</text>
</comment>
<feature type="transmembrane region" description="Helical" evidence="9">
    <location>
        <begin position="100"/>
        <end position="122"/>
    </location>
</feature>
<evidence type="ECO:0000256" key="1">
    <source>
        <dbReference type="ARBA" id="ARBA00004429"/>
    </source>
</evidence>
<dbReference type="OrthoDB" id="9794346at2"/>
<gene>
    <name evidence="11" type="ORF">AXF15_05245</name>
</gene>
<dbReference type="EMBL" id="CP014230">
    <property type="protein sequence ID" value="AMD92575.1"/>
    <property type="molecule type" value="Genomic_DNA"/>
</dbReference>
<organism evidence="11 12">
    <name type="scientific">Desulfomicrobium orale DSM 12838</name>
    <dbReference type="NCBI Taxonomy" id="888061"/>
    <lineage>
        <taxon>Bacteria</taxon>
        <taxon>Pseudomonadati</taxon>
        <taxon>Thermodesulfobacteriota</taxon>
        <taxon>Desulfovibrionia</taxon>
        <taxon>Desulfovibrionales</taxon>
        <taxon>Desulfomicrobiaceae</taxon>
        <taxon>Desulfomicrobium</taxon>
    </lineage>
</organism>
<dbReference type="InterPro" id="IPR007387">
    <property type="entry name" value="TRAP_DctQ"/>
</dbReference>
<evidence type="ECO:0000256" key="3">
    <source>
        <dbReference type="ARBA" id="ARBA00022475"/>
    </source>
</evidence>
<evidence type="ECO:0000256" key="9">
    <source>
        <dbReference type="SAM" id="Phobius"/>
    </source>
</evidence>
<evidence type="ECO:0000256" key="2">
    <source>
        <dbReference type="ARBA" id="ARBA00022448"/>
    </source>
</evidence>
<evidence type="ECO:0000256" key="4">
    <source>
        <dbReference type="ARBA" id="ARBA00022519"/>
    </source>
</evidence>
<feature type="transmembrane region" description="Helical" evidence="9">
    <location>
        <begin position="28"/>
        <end position="48"/>
    </location>
</feature>
<dbReference type="GO" id="GO:0005886">
    <property type="term" value="C:plasma membrane"/>
    <property type="evidence" value="ECO:0007669"/>
    <property type="project" value="UniProtKB-SubCell"/>
</dbReference>
<evidence type="ECO:0000259" key="10">
    <source>
        <dbReference type="Pfam" id="PF04290"/>
    </source>
</evidence>
<dbReference type="STRING" id="888061.AXF15_05245"/>
<dbReference type="Proteomes" id="UP000063964">
    <property type="component" value="Chromosome"/>
</dbReference>
<evidence type="ECO:0000313" key="12">
    <source>
        <dbReference type="Proteomes" id="UP000063964"/>
    </source>
</evidence>
<dbReference type="PANTHER" id="PTHR35011:SF4">
    <property type="entry name" value="SLL1102 PROTEIN"/>
    <property type="match status" value="1"/>
</dbReference>
<keyword evidence="3" id="KW-1003">Cell membrane</keyword>
<evidence type="ECO:0000256" key="6">
    <source>
        <dbReference type="ARBA" id="ARBA00022989"/>
    </source>
</evidence>
<keyword evidence="6 9" id="KW-1133">Transmembrane helix</keyword>
<keyword evidence="7 9" id="KW-0472">Membrane</keyword>
<proteinExistence type="inferred from homology"/>
<accession>A0A0X8JPH5</accession>
<keyword evidence="5 9" id="KW-0812">Transmembrane</keyword>
<dbReference type="AlphaFoldDB" id="A0A0X8JPH5"/>
<evidence type="ECO:0000313" key="11">
    <source>
        <dbReference type="EMBL" id="AMD92575.1"/>
    </source>
</evidence>
<protein>
    <recommendedName>
        <fullName evidence="10">Tripartite ATP-independent periplasmic transporters DctQ component domain-containing protein</fullName>
    </recommendedName>
</protein>
<evidence type="ECO:0000256" key="5">
    <source>
        <dbReference type="ARBA" id="ARBA00022692"/>
    </source>
</evidence>
<keyword evidence="4" id="KW-0997">Cell inner membrane</keyword>
<feature type="transmembrane region" description="Helical" evidence="9">
    <location>
        <begin position="142"/>
        <end position="162"/>
    </location>
</feature>
<comment type="subcellular location">
    <subcellularLocation>
        <location evidence="1">Cell inner membrane</location>
        <topology evidence="1">Multi-pass membrane protein</topology>
    </subcellularLocation>
</comment>
<reference evidence="12" key="1">
    <citation type="submission" date="2016-02" db="EMBL/GenBank/DDBJ databases">
        <authorList>
            <person name="Holder M.E."/>
            <person name="Ajami N.J."/>
            <person name="Petrosino J.F."/>
        </authorList>
    </citation>
    <scope>NUCLEOTIDE SEQUENCE [LARGE SCALE GENOMIC DNA]</scope>
    <source>
        <strain evidence="12">DSM 12838</strain>
    </source>
</reference>
<feature type="domain" description="Tripartite ATP-independent periplasmic transporters DctQ component" evidence="10">
    <location>
        <begin position="34"/>
        <end position="164"/>
    </location>
</feature>
<evidence type="ECO:0000256" key="7">
    <source>
        <dbReference type="ARBA" id="ARBA00023136"/>
    </source>
</evidence>
<dbReference type="InterPro" id="IPR055348">
    <property type="entry name" value="DctQ"/>
</dbReference>
<sequence length="175" mass="20034">MEQEMIMAIRSVVSGIDRLNNSITNCNMLLIFPLIGVMLFDVVIRYFLNSPVIWGTELGMMIFGLYMIFSGPSSVLDKVQVGIDLFSSKWKPRTRGMVSCITYIFTAVLFFQLLITSAIYALESWEMQEVSCSAWGQPVYHWKALIPVAFFLTFLQTIAEFLRNFWLALTGKELE</sequence>
<keyword evidence="2" id="KW-0813">Transport</keyword>
<feature type="transmembrane region" description="Helical" evidence="9">
    <location>
        <begin position="60"/>
        <end position="79"/>
    </location>
</feature>
<dbReference type="PANTHER" id="PTHR35011">
    <property type="entry name" value="2,3-DIKETO-L-GULONATE TRAP TRANSPORTER SMALL PERMEASE PROTEIN YIAM"/>
    <property type="match status" value="1"/>
</dbReference>